<evidence type="ECO:0000313" key="3">
    <source>
        <dbReference type="Proteomes" id="UP000045706"/>
    </source>
</evidence>
<feature type="transmembrane region" description="Helical" evidence="1">
    <location>
        <begin position="31"/>
        <end position="49"/>
    </location>
</feature>
<keyword evidence="1" id="KW-1133">Transmembrane helix</keyword>
<name>A0A0G4LUR0_VERLO</name>
<dbReference type="Proteomes" id="UP000045706">
    <property type="component" value="Unassembled WGS sequence"/>
</dbReference>
<gene>
    <name evidence="2" type="ORF">BN1723_013681</name>
</gene>
<dbReference type="EMBL" id="CVQI01018335">
    <property type="protein sequence ID" value="CRK25744.1"/>
    <property type="molecule type" value="Genomic_DNA"/>
</dbReference>
<dbReference type="AlphaFoldDB" id="A0A0G4LUR0"/>
<evidence type="ECO:0000256" key="1">
    <source>
        <dbReference type="SAM" id="Phobius"/>
    </source>
</evidence>
<accession>A0A0G4LUR0</accession>
<reference evidence="3" key="1">
    <citation type="submission" date="2015-05" db="EMBL/GenBank/DDBJ databases">
        <authorList>
            <person name="Fogelqvist Johan"/>
        </authorList>
    </citation>
    <scope>NUCLEOTIDE SEQUENCE [LARGE SCALE GENOMIC DNA]</scope>
</reference>
<organism evidence="2 3">
    <name type="scientific">Verticillium longisporum</name>
    <name type="common">Verticillium dahliae var. longisporum</name>
    <dbReference type="NCBI Taxonomy" id="100787"/>
    <lineage>
        <taxon>Eukaryota</taxon>
        <taxon>Fungi</taxon>
        <taxon>Dikarya</taxon>
        <taxon>Ascomycota</taxon>
        <taxon>Pezizomycotina</taxon>
        <taxon>Sordariomycetes</taxon>
        <taxon>Hypocreomycetidae</taxon>
        <taxon>Glomerellales</taxon>
        <taxon>Plectosphaerellaceae</taxon>
        <taxon>Verticillium</taxon>
    </lineage>
</organism>
<proteinExistence type="predicted"/>
<evidence type="ECO:0000313" key="2">
    <source>
        <dbReference type="EMBL" id="CRK25744.1"/>
    </source>
</evidence>
<protein>
    <submittedName>
        <fullName evidence="2">Uncharacterized protein</fullName>
    </submittedName>
</protein>
<keyword evidence="1" id="KW-0812">Transmembrane</keyword>
<sequence>MSNYYNPPPNQGYGAGPSAGAGAQNLHMRLLIAYPLALFYVGFGIMGVFSSRGSTLAAAAAGLKP</sequence>
<keyword evidence="1" id="KW-0472">Membrane</keyword>